<reference evidence="1" key="1">
    <citation type="submission" date="2022-02" db="EMBL/GenBank/DDBJ databases">
        <title>Plant Genome Project.</title>
        <authorList>
            <person name="Zhang R.-G."/>
        </authorList>
    </citation>
    <scope>NUCLEOTIDE SEQUENCE</scope>
    <source>
        <strain evidence="1">AT1</strain>
    </source>
</reference>
<dbReference type="Proteomes" id="UP001062846">
    <property type="component" value="Chromosome 7"/>
</dbReference>
<keyword evidence="2" id="KW-1185">Reference proteome</keyword>
<comment type="caution">
    <text evidence="1">The sequence shown here is derived from an EMBL/GenBank/DDBJ whole genome shotgun (WGS) entry which is preliminary data.</text>
</comment>
<proteinExistence type="predicted"/>
<sequence length="158" mass="17402">MAAVPGTAESLEYARNLSDVGSITRLLHEYVSYQRTLDLNLDATLSHRIDLNNHLSDLHKSSADVLPVIKSDSDHTLSNLRSTSDLADQVTRNVRTLDLAQSRVSHTLLLIDAIVYRANCIDGDGVVKALDSEDFESAANYVHTFLQIDAKYEDSGSD</sequence>
<evidence type="ECO:0000313" key="2">
    <source>
        <dbReference type="Proteomes" id="UP001062846"/>
    </source>
</evidence>
<organism evidence="1 2">
    <name type="scientific">Rhododendron molle</name>
    <name type="common">Chinese azalea</name>
    <name type="synonym">Azalea mollis</name>
    <dbReference type="NCBI Taxonomy" id="49168"/>
    <lineage>
        <taxon>Eukaryota</taxon>
        <taxon>Viridiplantae</taxon>
        <taxon>Streptophyta</taxon>
        <taxon>Embryophyta</taxon>
        <taxon>Tracheophyta</taxon>
        <taxon>Spermatophyta</taxon>
        <taxon>Magnoliopsida</taxon>
        <taxon>eudicotyledons</taxon>
        <taxon>Gunneridae</taxon>
        <taxon>Pentapetalae</taxon>
        <taxon>asterids</taxon>
        <taxon>Ericales</taxon>
        <taxon>Ericaceae</taxon>
        <taxon>Ericoideae</taxon>
        <taxon>Rhodoreae</taxon>
        <taxon>Rhododendron</taxon>
    </lineage>
</organism>
<protein>
    <submittedName>
        <fullName evidence="1">Uncharacterized protein</fullName>
    </submittedName>
</protein>
<dbReference type="EMBL" id="CM046394">
    <property type="protein sequence ID" value="KAI8545004.1"/>
    <property type="molecule type" value="Genomic_DNA"/>
</dbReference>
<name>A0ACC0MWP7_RHOML</name>
<accession>A0ACC0MWP7</accession>
<gene>
    <name evidence="1" type="ORF">RHMOL_Rhmol07G0009400</name>
</gene>
<evidence type="ECO:0000313" key="1">
    <source>
        <dbReference type="EMBL" id="KAI8545004.1"/>
    </source>
</evidence>